<protein>
    <submittedName>
        <fullName evidence="3">YhcG family protein</fullName>
    </submittedName>
</protein>
<dbReference type="InterPro" id="IPR011856">
    <property type="entry name" value="tRNA_endonuc-like_dom_sf"/>
</dbReference>
<dbReference type="PANTHER" id="PTHR30547:SF5">
    <property type="entry name" value="NUCLEASE YHCG-RELATED"/>
    <property type="match status" value="1"/>
</dbReference>
<name>A0ABD8A8C8_9EURY</name>
<sequence>MIRFAALFPSEEIVSTLSKELSGSHFVELLQIEDAVAREFYVQICRIERWSVRELHSKIQGMLFERTALSRKPEELARQELAVLREEGRVTPDLVFRDPYLLDFLGLADTYSERDLETAILRELERFLLELGAGFAFIARQKRIIIDGEDYYIDLLFYHRGLRRLVAIDLKIGKFQAADKGQMELYLRWLDRFERQPEEESPMGLILCAGKSVEHIELLQLGRSGVRVAEYLTELPPKVVLEERLKAAISAAREQLKMRYDVDAMRC</sequence>
<dbReference type="InterPro" id="IPR053148">
    <property type="entry name" value="PD-DEXK-like_domain"/>
</dbReference>
<dbReference type="InterPro" id="IPR009362">
    <property type="entry name" value="YhcG_C"/>
</dbReference>
<dbReference type="Proteomes" id="UP001626603">
    <property type="component" value="Chromosome"/>
</dbReference>
<dbReference type="PANTHER" id="PTHR30547">
    <property type="entry name" value="UNCHARACTERIZED PROTEIN YHCG-RELATED"/>
    <property type="match status" value="1"/>
</dbReference>
<gene>
    <name evidence="3" type="ORF">R6Y95_00235</name>
</gene>
<evidence type="ECO:0000313" key="3">
    <source>
        <dbReference type="EMBL" id="WOX55782.1"/>
    </source>
</evidence>
<dbReference type="InterPro" id="IPR041527">
    <property type="entry name" value="YhcG_N"/>
</dbReference>
<dbReference type="Gene3D" id="3.40.1350.10">
    <property type="match status" value="1"/>
</dbReference>
<evidence type="ECO:0000259" key="1">
    <source>
        <dbReference type="Pfam" id="PF06250"/>
    </source>
</evidence>
<dbReference type="Pfam" id="PF06250">
    <property type="entry name" value="YhcG_C"/>
    <property type="match status" value="1"/>
</dbReference>
<accession>A0ABD8A8C8</accession>
<evidence type="ECO:0000259" key="2">
    <source>
        <dbReference type="Pfam" id="PF17761"/>
    </source>
</evidence>
<keyword evidence="4" id="KW-1185">Reference proteome</keyword>
<evidence type="ECO:0000313" key="4">
    <source>
        <dbReference type="Proteomes" id="UP001626603"/>
    </source>
</evidence>
<organism evidence="3 4">
    <name type="scientific">Methanoculleus palmolei</name>
    <dbReference type="NCBI Taxonomy" id="72612"/>
    <lineage>
        <taxon>Archaea</taxon>
        <taxon>Methanobacteriati</taxon>
        <taxon>Methanobacteriota</taxon>
        <taxon>Stenosarchaea group</taxon>
        <taxon>Methanomicrobia</taxon>
        <taxon>Methanomicrobiales</taxon>
        <taxon>Methanomicrobiaceae</taxon>
        <taxon>Methanoculleus</taxon>
    </lineage>
</organism>
<dbReference type="EMBL" id="CP137641">
    <property type="protein sequence ID" value="WOX55782.1"/>
    <property type="molecule type" value="Genomic_DNA"/>
</dbReference>
<dbReference type="AlphaFoldDB" id="A0ABD8A8C8"/>
<dbReference type="Pfam" id="PF17761">
    <property type="entry name" value="DUF1016_N"/>
    <property type="match status" value="1"/>
</dbReference>
<feature type="domain" description="YhcG N-terminal" evidence="2">
    <location>
        <begin position="1"/>
        <end position="66"/>
    </location>
</feature>
<reference evidence="3 4" key="1">
    <citation type="submission" date="2023-10" db="EMBL/GenBank/DDBJ databases">
        <title>The complete genome sequence of Methanoculleus palmolei DSM 4273.</title>
        <authorList>
            <person name="Lai S.-J."/>
            <person name="You Y.-T."/>
            <person name="Chen S.-C."/>
        </authorList>
    </citation>
    <scope>NUCLEOTIDE SEQUENCE [LARGE SCALE GENOMIC DNA]</scope>
    <source>
        <strain evidence="3 4">DSM 4273</strain>
    </source>
</reference>
<feature type="domain" description="YhcG PDDEXK nuclease" evidence="1">
    <location>
        <begin position="95"/>
        <end position="239"/>
    </location>
</feature>
<proteinExistence type="predicted"/>